<reference evidence="11 12" key="1">
    <citation type="journal article" date="2023" name="Hortic Res">
        <title>Pangenome of water caltrop reveals structural variations and asymmetric subgenome divergence after allopolyploidization.</title>
        <authorList>
            <person name="Zhang X."/>
            <person name="Chen Y."/>
            <person name="Wang L."/>
            <person name="Yuan Y."/>
            <person name="Fang M."/>
            <person name="Shi L."/>
            <person name="Lu R."/>
            <person name="Comes H.P."/>
            <person name="Ma Y."/>
            <person name="Chen Y."/>
            <person name="Huang G."/>
            <person name="Zhou Y."/>
            <person name="Zheng Z."/>
            <person name="Qiu Y."/>
        </authorList>
    </citation>
    <scope>NUCLEOTIDE SEQUENCE [LARGE SCALE GENOMIC DNA]</scope>
    <source>
        <strain evidence="11">F231</strain>
    </source>
</reference>
<evidence type="ECO:0000256" key="3">
    <source>
        <dbReference type="ARBA" id="ARBA00023015"/>
    </source>
</evidence>
<dbReference type="CDD" id="cd00018">
    <property type="entry name" value="AP2"/>
    <property type="match status" value="1"/>
</dbReference>
<dbReference type="SMART" id="SM00380">
    <property type="entry name" value="AP2"/>
    <property type="match status" value="1"/>
</dbReference>
<dbReference type="Proteomes" id="UP001346149">
    <property type="component" value="Unassembled WGS sequence"/>
</dbReference>
<keyword evidence="2" id="KW-0936">Ethylene signaling pathway</keyword>
<dbReference type="InterPro" id="IPR050913">
    <property type="entry name" value="AP2/ERF_ERF"/>
</dbReference>
<feature type="domain" description="AP2/ERF" evidence="10">
    <location>
        <begin position="110"/>
        <end position="169"/>
    </location>
</feature>
<evidence type="ECO:0000256" key="8">
    <source>
        <dbReference type="ARBA" id="ARBA00024343"/>
    </source>
</evidence>
<proteinExistence type="inferred from homology"/>
<protein>
    <recommendedName>
        <fullName evidence="10">AP2/ERF domain-containing protein</fullName>
    </recommendedName>
</protein>
<feature type="compositionally biased region" description="Polar residues" evidence="9">
    <location>
        <begin position="190"/>
        <end position="206"/>
    </location>
</feature>
<evidence type="ECO:0000313" key="12">
    <source>
        <dbReference type="Proteomes" id="UP001346149"/>
    </source>
</evidence>
<evidence type="ECO:0000256" key="9">
    <source>
        <dbReference type="SAM" id="MobiDB-lite"/>
    </source>
</evidence>
<keyword evidence="12" id="KW-1185">Reference proteome</keyword>
<evidence type="ECO:0000256" key="4">
    <source>
        <dbReference type="ARBA" id="ARBA00023125"/>
    </source>
</evidence>
<dbReference type="GO" id="GO:0003700">
    <property type="term" value="F:DNA-binding transcription factor activity"/>
    <property type="evidence" value="ECO:0007669"/>
    <property type="project" value="InterPro"/>
</dbReference>
<evidence type="ECO:0000313" key="11">
    <source>
        <dbReference type="EMBL" id="KAK4790604.1"/>
    </source>
</evidence>
<dbReference type="PANTHER" id="PTHR31194">
    <property type="entry name" value="SHN SHINE , DNA BINDING / TRANSCRIPTION FACTOR"/>
    <property type="match status" value="1"/>
</dbReference>
<keyword evidence="6" id="KW-0804">Transcription</keyword>
<dbReference type="PANTHER" id="PTHR31194:SF62">
    <property type="entry name" value="ETHYLENE-RESPONSIVE TRANSCRIPTION FACTOR ERF118"/>
    <property type="match status" value="1"/>
</dbReference>
<name>A0AAN7LT58_TRANT</name>
<keyword evidence="7" id="KW-0539">Nucleus</keyword>
<keyword evidence="4" id="KW-0238">DNA-binding</keyword>
<evidence type="ECO:0000256" key="5">
    <source>
        <dbReference type="ARBA" id="ARBA00023159"/>
    </source>
</evidence>
<comment type="similarity">
    <text evidence="8">Belongs to the AP2/ERF transcription factor family. ERF subfamily.</text>
</comment>
<evidence type="ECO:0000256" key="6">
    <source>
        <dbReference type="ARBA" id="ARBA00023163"/>
    </source>
</evidence>
<dbReference type="PRINTS" id="PR00367">
    <property type="entry name" value="ETHRSPELEMNT"/>
</dbReference>
<dbReference type="InterPro" id="IPR036955">
    <property type="entry name" value="AP2/ERF_dom_sf"/>
</dbReference>
<organism evidence="11 12">
    <name type="scientific">Trapa natans</name>
    <name type="common">Water chestnut</name>
    <dbReference type="NCBI Taxonomy" id="22666"/>
    <lineage>
        <taxon>Eukaryota</taxon>
        <taxon>Viridiplantae</taxon>
        <taxon>Streptophyta</taxon>
        <taxon>Embryophyta</taxon>
        <taxon>Tracheophyta</taxon>
        <taxon>Spermatophyta</taxon>
        <taxon>Magnoliopsida</taxon>
        <taxon>eudicotyledons</taxon>
        <taxon>Gunneridae</taxon>
        <taxon>Pentapetalae</taxon>
        <taxon>rosids</taxon>
        <taxon>malvids</taxon>
        <taxon>Myrtales</taxon>
        <taxon>Lythraceae</taxon>
        <taxon>Trapa</taxon>
    </lineage>
</organism>
<dbReference type="InterPro" id="IPR001471">
    <property type="entry name" value="AP2/ERF_dom"/>
</dbReference>
<dbReference type="AlphaFoldDB" id="A0AAN7LT58"/>
<evidence type="ECO:0000259" key="10">
    <source>
        <dbReference type="PROSITE" id="PS51032"/>
    </source>
</evidence>
<dbReference type="SUPFAM" id="SSF54171">
    <property type="entry name" value="DNA-binding domain"/>
    <property type="match status" value="1"/>
</dbReference>
<feature type="region of interest" description="Disordered" evidence="9">
    <location>
        <begin position="229"/>
        <end position="268"/>
    </location>
</feature>
<comment type="caution">
    <text evidence="11">The sequence shown here is derived from an EMBL/GenBank/DDBJ whole genome shotgun (WGS) entry which is preliminary data.</text>
</comment>
<sequence>MVGSPEVASVLSDRKHKIKSGVVTVPKKIRRIRVFCRDPDATDCDSSDDESERICLKQEKLFVRVIEVPISNVSDHTKGLETLSSSEDSSNGFKNPDVLRVLKRKSSNSPYKGVRQRKWGKWTAEIRDPFHRGSRIWLGTYNTPEEAAKAYETKRLEFDAQAASAVALDKNQKNSHPESSFTSAHGPASSEKSSNMARPPISSGSASKPYASDETGCVVSRASPAGALDLDSSSLKANSNNSVEESINASPCNDHPPTQIPSLQDGSSFDLPVMHPDFDIGREFDAMFAGEFGNLMNDFWSFDDIHFGGLDDGIASELPYFDFDLENDDFGQWIEESPLNITCS</sequence>
<dbReference type="PROSITE" id="PS51032">
    <property type="entry name" value="AP2_ERF"/>
    <property type="match status" value="1"/>
</dbReference>
<evidence type="ECO:0000256" key="1">
    <source>
        <dbReference type="ARBA" id="ARBA00004123"/>
    </source>
</evidence>
<dbReference type="Gene3D" id="3.30.730.10">
    <property type="entry name" value="AP2/ERF domain"/>
    <property type="match status" value="1"/>
</dbReference>
<dbReference type="GO" id="GO:0009873">
    <property type="term" value="P:ethylene-activated signaling pathway"/>
    <property type="evidence" value="ECO:0007669"/>
    <property type="project" value="UniProtKB-KW"/>
</dbReference>
<dbReference type="Pfam" id="PF00847">
    <property type="entry name" value="AP2"/>
    <property type="match status" value="1"/>
</dbReference>
<feature type="compositionally biased region" description="Polar residues" evidence="9">
    <location>
        <begin position="231"/>
        <end position="251"/>
    </location>
</feature>
<keyword evidence="3" id="KW-0805">Transcription regulation</keyword>
<accession>A0AAN7LT58</accession>
<feature type="region of interest" description="Disordered" evidence="9">
    <location>
        <begin position="168"/>
        <end position="212"/>
    </location>
</feature>
<dbReference type="GO" id="GO:0005634">
    <property type="term" value="C:nucleus"/>
    <property type="evidence" value="ECO:0007669"/>
    <property type="project" value="UniProtKB-SubCell"/>
</dbReference>
<evidence type="ECO:0000256" key="7">
    <source>
        <dbReference type="ARBA" id="ARBA00023242"/>
    </source>
</evidence>
<dbReference type="EMBL" id="JAXQNO010000010">
    <property type="protein sequence ID" value="KAK4790604.1"/>
    <property type="molecule type" value="Genomic_DNA"/>
</dbReference>
<dbReference type="InterPro" id="IPR016177">
    <property type="entry name" value="DNA-bd_dom_sf"/>
</dbReference>
<keyword evidence="5" id="KW-0010">Activator</keyword>
<dbReference type="GO" id="GO:0003677">
    <property type="term" value="F:DNA binding"/>
    <property type="evidence" value="ECO:0007669"/>
    <property type="project" value="UniProtKB-KW"/>
</dbReference>
<evidence type="ECO:0000256" key="2">
    <source>
        <dbReference type="ARBA" id="ARBA00022745"/>
    </source>
</evidence>
<comment type="subcellular location">
    <subcellularLocation>
        <location evidence="1">Nucleus</location>
    </subcellularLocation>
</comment>
<gene>
    <name evidence="11" type="ORF">SAY86_017908</name>
</gene>